<dbReference type="PROSITE" id="PS51082">
    <property type="entry name" value="WH2"/>
    <property type="match status" value="1"/>
</dbReference>
<sequence length="602" mass="67701">MDRCVFTPGRCQVSLSEILGLQNQPVCEEQAWALCYQLCSLLEPNFSADLGDGFGSWKSFRLPGPEGILFSSDGSISVRIDSTETDEQFLMETEDQTVDYVGRLMYSCLDWGLGADVERELDETLELLVSQMTKVDIRLGADHCLQPIFSITEVLQVCEERLFNPSQALQHYRSVCSTLYSHTIELCHYLQIIQQSKESLQKMIVESETSLVQNITTNWTGAPEFGWKDLMEELSRGVVLRPPKVKPGTSASLPVDTSPFSQLLQDIQLRRYTLRKVQTGRKDQSKSDPHQALLSVIRSGPKLRPVSERNLKPRVLNPKQETSLHELLMQEIRSADPVKLLNSCRRGQSYKESSHEDVTSSSPKPLPHPSQQGAPSKGGTCKGSSPALDDSFTGEGKVRFLPGLSSTPMGTTAGCKLANRKRRARSFASHREIHQLALKSRVTVPMTIADVIKMHQSSDEKTTSCDAVRNWRVCSSCMKKSVYFTFHNSCSLCSRVVCPDCRIEMRLPFKWCVNLPLSFFKKIVLNSDSEQSQRNFWNERWSWDPSWVPLVLEACMSSSVSLHSLAMRDWHSQDVCSGCQDLLVEACDTAQSRCPITDPQEI</sequence>
<dbReference type="PANTHER" id="PTHR21345">
    <property type="entry name" value="SPIRE"/>
    <property type="match status" value="1"/>
</dbReference>
<dbReference type="GO" id="GO:0005856">
    <property type="term" value="C:cytoskeleton"/>
    <property type="evidence" value="ECO:0007669"/>
    <property type="project" value="UniProtKB-SubCell"/>
</dbReference>
<dbReference type="SMART" id="SM00750">
    <property type="entry name" value="KIND"/>
    <property type="match status" value="1"/>
</dbReference>
<dbReference type="AlphaFoldDB" id="A0A3B1JV61"/>
<reference evidence="18" key="2">
    <citation type="journal article" date="2014" name="Nat. Commun.">
        <title>The cavefish genome reveals candidate genes for eye loss.</title>
        <authorList>
            <person name="McGaugh S.E."/>
            <person name="Gross J.B."/>
            <person name="Aken B."/>
            <person name="Blin M."/>
            <person name="Borowsky R."/>
            <person name="Chalopin D."/>
            <person name="Hinaux H."/>
            <person name="Jeffery W.R."/>
            <person name="Keene A."/>
            <person name="Ma L."/>
            <person name="Minx P."/>
            <person name="Murphy D."/>
            <person name="O'Quin K.E."/>
            <person name="Retaux S."/>
            <person name="Rohner N."/>
            <person name="Searle S.M."/>
            <person name="Stahl B.A."/>
            <person name="Tabin C."/>
            <person name="Volff J.N."/>
            <person name="Yoshizawa M."/>
            <person name="Warren W.C."/>
        </authorList>
    </citation>
    <scope>NUCLEOTIDE SEQUENCE [LARGE SCALE GENOMIC DNA]</scope>
    <source>
        <strain evidence="18">female</strain>
    </source>
</reference>
<keyword evidence="9" id="KW-0653">Protein transport</keyword>
<dbReference type="GO" id="GO:0030659">
    <property type="term" value="C:cytoplasmic vesicle membrane"/>
    <property type="evidence" value="ECO:0007669"/>
    <property type="project" value="UniProtKB-SubCell"/>
</dbReference>
<keyword evidence="10" id="KW-0472">Membrane</keyword>
<dbReference type="InterPro" id="IPR029901">
    <property type="entry name" value="Spire"/>
</dbReference>
<keyword evidence="6" id="KW-1003">Cell membrane</keyword>
<evidence type="ECO:0000256" key="2">
    <source>
        <dbReference type="ARBA" id="ARBA00004245"/>
    </source>
</evidence>
<feature type="domain" description="WH2" evidence="15">
    <location>
        <begin position="289"/>
        <end position="306"/>
    </location>
</feature>
<evidence type="ECO:0000256" key="10">
    <source>
        <dbReference type="ARBA" id="ARBA00023136"/>
    </source>
</evidence>
<dbReference type="GO" id="GO:0005938">
    <property type="term" value="C:cell cortex"/>
    <property type="evidence" value="ECO:0007669"/>
    <property type="project" value="TreeGrafter"/>
</dbReference>
<dbReference type="Pfam" id="PF16474">
    <property type="entry name" value="KIND"/>
    <property type="match status" value="2"/>
</dbReference>
<evidence type="ECO:0000256" key="5">
    <source>
        <dbReference type="ARBA" id="ARBA00022448"/>
    </source>
</evidence>
<keyword evidence="12" id="KW-0206">Cytoskeleton</keyword>
<dbReference type="Bgee" id="ENSAMXG00000039705">
    <property type="expression patterns" value="Expressed in ovary and 1 other cell type or tissue"/>
</dbReference>
<keyword evidence="8" id="KW-0677">Repeat</keyword>
<dbReference type="GO" id="GO:0040038">
    <property type="term" value="P:polar body extrusion after meiotic divisions"/>
    <property type="evidence" value="ECO:0007669"/>
    <property type="project" value="TreeGrafter"/>
</dbReference>
<evidence type="ECO:0000259" key="15">
    <source>
        <dbReference type="PROSITE" id="PS51082"/>
    </source>
</evidence>
<dbReference type="PROSITE" id="PS51377">
    <property type="entry name" value="KIND"/>
    <property type="match status" value="1"/>
</dbReference>
<dbReference type="Gene3D" id="1.10.510.10">
    <property type="entry name" value="Transferase(Phosphotransferase) domain 1"/>
    <property type="match status" value="1"/>
</dbReference>
<dbReference type="GO" id="GO:0048193">
    <property type="term" value="P:Golgi vesicle transport"/>
    <property type="evidence" value="ECO:0007669"/>
    <property type="project" value="TreeGrafter"/>
</dbReference>
<evidence type="ECO:0000256" key="3">
    <source>
        <dbReference type="ARBA" id="ARBA00004413"/>
    </source>
</evidence>
<dbReference type="GO" id="GO:0030041">
    <property type="term" value="P:actin filament polymerization"/>
    <property type="evidence" value="ECO:0007669"/>
    <property type="project" value="TreeGrafter"/>
</dbReference>
<keyword evidence="13" id="KW-0968">Cytoplasmic vesicle</keyword>
<accession>A0A3B1JV61</accession>
<keyword evidence="7" id="KW-0963">Cytoplasm</keyword>
<evidence type="ECO:0000256" key="6">
    <source>
        <dbReference type="ARBA" id="ARBA00022475"/>
    </source>
</evidence>
<dbReference type="GeneTree" id="ENSGT00390000003058"/>
<name>A0A3B1JV61_ASTMX</name>
<keyword evidence="18" id="KW-1185">Reference proteome</keyword>
<evidence type="ECO:0000313" key="17">
    <source>
        <dbReference type="Ensembl" id="ENSAMXP00000045740.1"/>
    </source>
</evidence>
<comment type="subcellular location">
    <subcellularLocation>
        <location evidence="3">Cell membrane</location>
        <topology evidence="3">Peripheral membrane protein</topology>
        <orientation evidence="3">Cytoplasmic side</orientation>
    </subcellularLocation>
    <subcellularLocation>
        <location evidence="2">Cytoplasm</location>
        <location evidence="2">Cytoskeleton</location>
    </subcellularLocation>
    <subcellularLocation>
        <location evidence="1">Cytoplasmic vesicle membrane</location>
        <topology evidence="1">Peripheral membrane protein</topology>
        <orientation evidence="1">Cytoplasmic side</orientation>
    </subcellularLocation>
</comment>
<protein>
    <submittedName>
        <fullName evidence="17">Zgc:114123</fullName>
    </submittedName>
</protein>
<feature type="region of interest" description="Disordered" evidence="14">
    <location>
        <begin position="346"/>
        <end position="393"/>
    </location>
</feature>
<keyword evidence="11" id="KW-0009">Actin-binding</keyword>
<dbReference type="GO" id="GO:0003779">
    <property type="term" value="F:actin binding"/>
    <property type="evidence" value="ECO:0007669"/>
    <property type="project" value="UniProtKB-KW"/>
</dbReference>
<evidence type="ECO:0000256" key="4">
    <source>
        <dbReference type="ARBA" id="ARBA00010956"/>
    </source>
</evidence>
<organism evidence="17 18">
    <name type="scientific">Astyanax mexicanus</name>
    <name type="common">Blind cave fish</name>
    <name type="synonym">Astyanax fasciatus mexicanus</name>
    <dbReference type="NCBI Taxonomy" id="7994"/>
    <lineage>
        <taxon>Eukaryota</taxon>
        <taxon>Metazoa</taxon>
        <taxon>Chordata</taxon>
        <taxon>Craniata</taxon>
        <taxon>Vertebrata</taxon>
        <taxon>Euteleostomi</taxon>
        <taxon>Actinopterygii</taxon>
        <taxon>Neopterygii</taxon>
        <taxon>Teleostei</taxon>
        <taxon>Ostariophysi</taxon>
        <taxon>Characiformes</taxon>
        <taxon>Characoidei</taxon>
        <taxon>Acestrorhamphidae</taxon>
        <taxon>Acestrorhamphinae</taxon>
        <taxon>Astyanax</taxon>
    </lineage>
</organism>
<dbReference type="GO" id="GO:0051639">
    <property type="term" value="P:actin filament network formation"/>
    <property type="evidence" value="ECO:0007669"/>
    <property type="project" value="TreeGrafter"/>
</dbReference>
<feature type="region of interest" description="Disordered" evidence="14">
    <location>
        <begin position="277"/>
        <end position="318"/>
    </location>
</feature>
<evidence type="ECO:0000256" key="12">
    <source>
        <dbReference type="ARBA" id="ARBA00023212"/>
    </source>
</evidence>
<dbReference type="GO" id="GO:0045010">
    <property type="term" value="P:actin nucleation"/>
    <property type="evidence" value="ECO:0007669"/>
    <property type="project" value="InterPro"/>
</dbReference>
<dbReference type="Proteomes" id="UP000018467">
    <property type="component" value="Unassembled WGS sequence"/>
</dbReference>
<dbReference type="Ensembl" id="ENSAMXT00000031429.1">
    <property type="protein sequence ID" value="ENSAMXP00000045740.1"/>
    <property type="gene ID" value="ENSAMXG00000039705.1"/>
</dbReference>
<evidence type="ECO:0000256" key="7">
    <source>
        <dbReference type="ARBA" id="ARBA00022490"/>
    </source>
</evidence>
<dbReference type="STRING" id="7994.ENSAMXP00000045740"/>
<dbReference type="GO" id="GO:0051295">
    <property type="term" value="P:establishment of meiotic spindle localization"/>
    <property type="evidence" value="ECO:0007669"/>
    <property type="project" value="TreeGrafter"/>
</dbReference>
<evidence type="ECO:0000256" key="13">
    <source>
        <dbReference type="ARBA" id="ARBA00023329"/>
    </source>
</evidence>
<reference evidence="17" key="3">
    <citation type="submission" date="2025-05" db="UniProtKB">
        <authorList>
            <consortium name="Ensembl"/>
        </authorList>
    </citation>
    <scope>IDENTIFICATION</scope>
</reference>
<comment type="similarity">
    <text evidence="4">Belongs to the spire family.</text>
</comment>
<evidence type="ECO:0000259" key="16">
    <source>
        <dbReference type="PROSITE" id="PS51377"/>
    </source>
</evidence>
<feature type="compositionally biased region" description="Polar residues" evidence="14">
    <location>
        <begin position="359"/>
        <end position="374"/>
    </location>
</feature>
<evidence type="ECO:0000256" key="1">
    <source>
        <dbReference type="ARBA" id="ARBA00004180"/>
    </source>
</evidence>
<dbReference type="Ensembl" id="ENSAMXT00000057202.1">
    <property type="protein sequence ID" value="ENSAMXP00000051819.1"/>
    <property type="gene ID" value="ENSAMXG00000039705.1"/>
</dbReference>
<evidence type="ECO:0000256" key="14">
    <source>
        <dbReference type="SAM" id="MobiDB-lite"/>
    </source>
</evidence>
<dbReference type="GO" id="GO:0008017">
    <property type="term" value="F:microtubule binding"/>
    <property type="evidence" value="ECO:0007669"/>
    <property type="project" value="TreeGrafter"/>
</dbReference>
<proteinExistence type="inferred from homology"/>
<dbReference type="GO" id="GO:0015031">
    <property type="term" value="P:protein transport"/>
    <property type="evidence" value="ECO:0007669"/>
    <property type="project" value="UniProtKB-KW"/>
</dbReference>
<evidence type="ECO:0000256" key="8">
    <source>
        <dbReference type="ARBA" id="ARBA00022737"/>
    </source>
</evidence>
<dbReference type="GO" id="GO:0005886">
    <property type="term" value="C:plasma membrane"/>
    <property type="evidence" value="ECO:0007669"/>
    <property type="project" value="UniProtKB-SubCell"/>
</dbReference>
<dbReference type="GO" id="GO:0036089">
    <property type="term" value="P:cleavage furrow formation"/>
    <property type="evidence" value="ECO:0007669"/>
    <property type="project" value="TreeGrafter"/>
</dbReference>
<keyword evidence="5" id="KW-0813">Transport</keyword>
<evidence type="ECO:0000256" key="9">
    <source>
        <dbReference type="ARBA" id="ARBA00022927"/>
    </source>
</evidence>
<reference evidence="18" key="1">
    <citation type="submission" date="2013-03" db="EMBL/GenBank/DDBJ databases">
        <authorList>
            <person name="Jeffery W."/>
            <person name="Warren W."/>
            <person name="Wilson R.K."/>
        </authorList>
    </citation>
    <scope>NUCLEOTIDE SEQUENCE</scope>
    <source>
        <strain evidence="18">female</strain>
    </source>
</reference>
<feature type="compositionally biased region" description="Basic and acidic residues" evidence="14">
    <location>
        <begin position="280"/>
        <end position="289"/>
    </location>
</feature>
<dbReference type="InterPro" id="IPR011019">
    <property type="entry name" value="KIND_dom"/>
</dbReference>
<evidence type="ECO:0000256" key="11">
    <source>
        <dbReference type="ARBA" id="ARBA00023203"/>
    </source>
</evidence>
<dbReference type="PANTHER" id="PTHR21345:SF9">
    <property type="entry name" value="KIND DOMAIN-CONTAINING PROTEIN"/>
    <property type="match status" value="1"/>
</dbReference>
<evidence type="ECO:0000313" key="18">
    <source>
        <dbReference type="Proteomes" id="UP000018467"/>
    </source>
</evidence>
<feature type="domain" description="KIND" evidence="16">
    <location>
        <begin position="13"/>
        <end position="186"/>
    </location>
</feature>
<dbReference type="InterPro" id="IPR003124">
    <property type="entry name" value="WH2_dom"/>
</dbReference>